<gene>
    <name evidence="2" type="ORF">HaLaN_13463</name>
</gene>
<keyword evidence="3" id="KW-1185">Reference proteome</keyword>
<name>A0A699Z4C6_HAELA</name>
<sequence length="337" mass="36771">TTPAAVRSYLPSQLGIRYTHRIQAVNLTALEQYRQKVLSEAMLPTAGATFATAVRSYLPSQLGIRYTHRIQAVNLTALEQYRQKVLSEAMLPTAGATFASAGAWGGCSQAGSQVLVDQAQYQRSDACKELMAQKIRNLLDRTAVSSLARASESGAVLQAEHDARKQAALALQVQQRDRKVAEVKEQAASRQAAQLSQAREQQLAKELHAQMAVAERSQDLPAKARQRAVPKAKAPSPPEECVIISSDEEAEVLQTEDGEGEEAEEEGGRTENSESELALWERIMREPGDLYATLVTHARSGIPLTKDKLRCLNDGTWLNDEVINVLGSSVEGQVLRA</sequence>
<feature type="non-terminal residue" evidence="2">
    <location>
        <position position="1"/>
    </location>
</feature>
<protein>
    <submittedName>
        <fullName evidence="2">Uncharacterized protein</fullName>
    </submittedName>
</protein>
<organism evidence="2 3">
    <name type="scientific">Haematococcus lacustris</name>
    <name type="common">Green alga</name>
    <name type="synonym">Haematococcus pluvialis</name>
    <dbReference type="NCBI Taxonomy" id="44745"/>
    <lineage>
        <taxon>Eukaryota</taxon>
        <taxon>Viridiplantae</taxon>
        <taxon>Chlorophyta</taxon>
        <taxon>core chlorophytes</taxon>
        <taxon>Chlorophyceae</taxon>
        <taxon>CS clade</taxon>
        <taxon>Chlamydomonadales</taxon>
        <taxon>Haematococcaceae</taxon>
        <taxon>Haematococcus</taxon>
    </lineage>
</organism>
<dbReference type="EMBL" id="BLLF01001073">
    <property type="protein sequence ID" value="GFH16941.1"/>
    <property type="molecule type" value="Genomic_DNA"/>
</dbReference>
<evidence type="ECO:0000313" key="2">
    <source>
        <dbReference type="EMBL" id="GFH16941.1"/>
    </source>
</evidence>
<feature type="compositionally biased region" description="Acidic residues" evidence="1">
    <location>
        <begin position="246"/>
        <end position="265"/>
    </location>
</feature>
<comment type="caution">
    <text evidence="2">The sequence shown here is derived from an EMBL/GenBank/DDBJ whole genome shotgun (WGS) entry which is preliminary data.</text>
</comment>
<dbReference type="AlphaFoldDB" id="A0A699Z4C6"/>
<reference evidence="2 3" key="1">
    <citation type="submission" date="2020-02" db="EMBL/GenBank/DDBJ databases">
        <title>Draft genome sequence of Haematococcus lacustris strain NIES-144.</title>
        <authorList>
            <person name="Morimoto D."/>
            <person name="Nakagawa S."/>
            <person name="Yoshida T."/>
            <person name="Sawayama S."/>
        </authorList>
    </citation>
    <scope>NUCLEOTIDE SEQUENCE [LARGE SCALE GENOMIC DNA]</scope>
    <source>
        <strain evidence="2 3">NIES-144</strain>
    </source>
</reference>
<feature type="region of interest" description="Disordered" evidence="1">
    <location>
        <begin position="215"/>
        <end position="275"/>
    </location>
</feature>
<accession>A0A699Z4C6</accession>
<evidence type="ECO:0000313" key="3">
    <source>
        <dbReference type="Proteomes" id="UP000485058"/>
    </source>
</evidence>
<dbReference type="Proteomes" id="UP000485058">
    <property type="component" value="Unassembled WGS sequence"/>
</dbReference>
<dbReference type="Gene3D" id="1.10.418.20">
    <property type="match status" value="1"/>
</dbReference>
<proteinExistence type="predicted"/>
<evidence type="ECO:0000256" key="1">
    <source>
        <dbReference type="SAM" id="MobiDB-lite"/>
    </source>
</evidence>